<dbReference type="InterPro" id="IPR007048">
    <property type="entry name" value="IraD/Gp25-like"/>
</dbReference>
<feature type="non-terminal residue" evidence="2">
    <location>
        <position position="140"/>
    </location>
</feature>
<gene>
    <name evidence="2" type="ORF">DI598_14095</name>
</gene>
<protein>
    <recommendedName>
        <fullName evidence="1">IraD/Gp25-like domain-containing protein</fullName>
    </recommendedName>
</protein>
<evidence type="ECO:0000259" key="1">
    <source>
        <dbReference type="Pfam" id="PF04965"/>
    </source>
</evidence>
<evidence type="ECO:0000313" key="3">
    <source>
        <dbReference type="Proteomes" id="UP000249645"/>
    </source>
</evidence>
<dbReference type="Proteomes" id="UP000249645">
    <property type="component" value="Unassembled WGS sequence"/>
</dbReference>
<dbReference type="SUPFAM" id="SSF160719">
    <property type="entry name" value="gpW/gp25-like"/>
    <property type="match status" value="1"/>
</dbReference>
<evidence type="ECO:0000313" key="2">
    <source>
        <dbReference type="EMBL" id="PZP44792.1"/>
    </source>
</evidence>
<comment type="caution">
    <text evidence="2">The sequence shown here is derived from an EMBL/GenBank/DDBJ whole genome shotgun (WGS) entry which is preliminary data.</text>
</comment>
<accession>A0A2W5GNJ8</accession>
<reference evidence="2 3" key="1">
    <citation type="submission" date="2017-11" db="EMBL/GenBank/DDBJ databases">
        <title>Infants hospitalized years apart are colonized by the same room-sourced microbial strains.</title>
        <authorList>
            <person name="Brooks B."/>
            <person name="Olm M.R."/>
            <person name="Firek B.A."/>
            <person name="Baker R."/>
            <person name="Thomas B.C."/>
            <person name="Morowitz M.J."/>
            <person name="Banfield J.F."/>
        </authorList>
    </citation>
    <scope>NUCLEOTIDE SEQUENCE [LARGE SCALE GENOMIC DNA]</scope>
    <source>
        <strain evidence="2">S2_009_000_R2_76</strain>
    </source>
</reference>
<dbReference type="EMBL" id="QFOI01000299">
    <property type="protein sequence ID" value="PZP44792.1"/>
    <property type="molecule type" value="Genomic_DNA"/>
</dbReference>
<feature type="domain" description="IraD/Gp25-like" evidence="1">
    <location>
        <begin position="27"/>
        <end position="130"/>
    </location>
</feature>
<organism evidence="2 3">
    <name type="scientific">Pseudopedobacter saltans</name>
    <dbReference type="NCBI Taxonomy" id="151895"/>
    <lineage>
        <taxon>Bacteria</taxon>
        <taxon>Pseudomonadati</taxon>
        <taxon>Bacteroidota</taxon>
        <taxon>Sphingobacteriia</taxon>
        <taxon>Sphingobacteriales</taxon>
        <taxon>Sphingobacteriaceae</taxon>
        <taxon>Pseudopedobacter</taxon>
    </lineage>
</organism>
<proteinExistence type="predicted"/>
<dbReference type="AlphaFoldDB" id="A0A2W5GNJ8"/>
<name>A0A2W5GNJ8_9SPHI</name>
<dbReference type="Gene3D" id="3.10.450.40">
    <property type="match status" value="1"/>
</dbReference>
<dbReference type="Pfam" id="PF04965">
    <property type="entry name" value="GPW_gp25"/>
    <property type="match status" value="1"/>
</dbReference>
<sequence>MNMKNQFLTLPLQLDLLTKKTQHPRTNLKQSIAQNLHLLLTTGLGELGTDEFFGSLMWEKDFSNFVASNQQKEDITKQIVQAINQYEPRLENIKIMLFYEQDEIPSIHSDARQVKKKFRIEVKANVKLTNDEIIYHDSFF</sequence>